<sequence length="609" mass="70312">MDKSTCEYVATEEEYGRFLNQSDHFHFVYLIDETKLDPNWKSFKKEIKEEISLNPNLPNYITSIIKTSSEEPWWWQNVGKEVENYHVSEEKVDFENLEKSLCKAKKFRSPDVNLVKNKKCNTRENLNILVDGGVELEKRTILEEAAMQIVESSTFEKINLNVIDSILHAREKLQTRLFKDCNALKSQLKSSYQLLEMTSDPNAAIKPSVFFLTNGERFEEIAKCRVAQRTFGDEDALMNCNSTVLTCRTFIIDEDLKPEMRSLISNSDPNMAIIGGEHINRKISEKIYNEYCNSRSCNDDNYEEPHHTCSFKENLNLIFTIDLSRQSSLYYKSHYTAIIQEVFRAFEFKWHPNNPDNKQLKSRLRVFGVNKPRSVLEKKLLFDTFYDEERSPTGVDFAVCDQNKTTLQLALETINVRVTNPDSSDLKGPTPEFNETISFLKTLYASEKRNYPNIKIVHLQDTSPDTLVPRAKGKPKASLPILVASSDMEFRKLAEKEDFETSIIIKNTPKCETSHLTDIFDNIWTTIKDINEFICEDQPVSYNQKSLQRCYEPIGTSKARFGLIEGMKMVGDCCVWSCKDNQISEFRVPSVECLQLKESELNSASCFLL</sequence>
<evidence type="ECO:0000313" key="1">
    <source>
        <dbReference type="EMBL" id="CAG5110651.1"/>
    </source>
</evidence>
<accession>A0ABN7T2I2</accession>
<name>A0ABN7T2I2_OIKDI</name>
<evidence type="ECO:0000313" key="2">
    <source>
        <dbReference type="Proteomes" id="UP001158576"/>
    </source>
</evidence>
<proteinExistence type="predicted"/>
<organism evidence="1 2">
    <name type="scientific">Oikopleura dioica</name>
    <name type="common">Tunicate</name>
    <dbReference type="NCBI Taxonomy" id="34765"/>
    <lineage>
        <taxon>Eukaryota</taxon>
        <taxon>Metazoa</taxon>
        <taxon>Chordata</taxon>
        <taxon>Tunicata</taxon>
        <taxon>Appendicularia</taxon>
        <taxon>Copelata</taxon>
        <taxon>Oikopleuridae</taxon>
        <taxon>Oikopleura</taxon>
    </lineage>
</organism>
<reference evidence="1 2" key="1">
    <citation type="submission" date="2021-04" db="EMBL/GenBank/DDBJ databases">
        <authorList>
            <person name="Bliznina A."/>
        </authorList>
    </citation>
    <scope>NUCLEOTIDE SEQUENCE [LARGE SCALE GENOMIC DNA]</scope>
</reference>
<protein>
    <submittedName>
        <fullName evidence="1">Oidioi.mRNA.OKI2018_I69.chr2.g5033.t1.cds</fullName>
    </submittedName>
</protein>
<gene>
    <name evidence="1" type="ORF">OKIOD_LOCUS13798</name>
</gene>
<dbReference type="Proteomes" id="UP001158576">
    <property type="component" value="Chromosome 2"/>
</dbReference>
<keyword evidence="2" id="KW-1185">Reference proteome</keyword>
<dbReference type="EMBL" id="OU015567">
    <property type="protein sequence ID" value="CAG5110651.1"/>
    <property type="molecule type" value="Genomic_DNA"/>
</dbReference>